<protein>
    <submittedName>
        <fullName evidence="2">Uncharacterized protein</fullName>
    </submittedName>
</protein>
<name>A0A284R9E3_ARMOS</name>
<evidence type="ECO:0000313" key="2">
    <source>
        <dbReference type="EMBL" id="SJL05330.1"/>
    </source>
</evidence>
<sequence>MYPVREISGKILTGACKFPGRFIEFMTTESLAGPRSTIIKHYTMITHTHQRPQRHSAANTGSAGADIHKYCPNAIS</sequence>
<reference evidence="3" key="1">
    <citation type="journal article" date="2017" name="Nat. Ecol. Evol.">
        <title>Genome expansion and lineage-specific genetic innovations in the forest pathogenic fungi Armillaria.</title>
        <authorList>
            <person name="Sipos G."/>
            <person name="Prasanna A.N."/>
            <person name="Walter M.C."/>
            <person name="O'Connor E."/>
            <person name="Balint B."/>
            <person name="Krizsan K."/>
            <person name="Kiss B."/>
            <person name="Hess J."/>
            <person name="Varga T."/>
            <person name="Slot J."/>
            <person name="Riley R."/>
            <person name="Boka B."/>
            <person name="Rigling D."/>
            <person name="Barry K."/>
            <person name="Lee J."/>
            <person name="Mihaltcheva S."/>
            <person name="LaButti K."/>
            <person name="Lipzen A."/>
            <person name="Waldron R."/>
            <person name="Moloney N.M."/>
            <person name="Sperisen C."/>
            <person name="Kredics L."/>
            <person name="Vagvoelgyi C."/>
            <person name="Patrignani A."/>
            <person name="Fitzpatrick D."/>
            <person name="Nagy I."/>
            <person name="Doyle S."/>
            <person name="Anderson J.B."/>
            <person name="Grigoriev I.V."/>
            <person name="Gueldener U."/>
            <person name="Muensterkoetter M."/>
            <person name="Nagy L.G."/>
        </authorList>
    </citation>
    <scope>NUCLEOTIDE SEQUENCE [LARGE SCALE GENOMIC DNA]</scope>
    <source>
        <strain evidence="3">C18/9</strain>
    </source>
</reference>
<dbReference type="AlphaFoldDB" id="A0A284R9E3"/>
<feature type="region of interest" description="Disordered" evidence="1">
    <location>
        <begin position="47"/>
        <end position="66"/>
    </location>
</feature>
<gene>
    <name evidence="2" type="ORF">ARMOST_08697</name>
</gene>
<dbReference type="EMBL" id="FUEG01000006">
    <property type="protein sequence ID" value="SJL05330.1"/>
    <property type="molecule type" value="Genomic_DNA"/>
</dbReference>
<evidence type="ECO:0000256" key="1">
    <source>
        <dbReference type="SAM" id="MobiDB-lite"/>
    </source>
</evidence>
<proteinExistence type="predicted"/>
<evidence type="ECO:0000313" key="3">
    <source>
        <dbReference type="Proteomes" id="UP000219338"/>
    </source>
</evidence>
<keyword evidence="3" id="KW-1185">Reference proteome</keyword>
<accession>A0A284R9E3</accession>
<dbReference type="Proteomes" id="UP000219338">
    <property type="component" value="Unassembled WGS sequence"/>
</dbReference>
<organism evidence="2 3">
    <name type="scientific">Armillaria ostoyae</name>
    <name type="common">Armillaria root rot fungus</name>
    <dbReference type="NCBI Taxonomy" id="47428"/>
    <lineage>
        <taxon>Eukaryota</taxon>
        <taxon>Fungi</taxon>
        <taxon>Dikarya</taxon>
        <taxon>Basidiomycota</taxon>
        <taxon>Agaricomycotina</taxon>
        <taxon>Agaricomycetes</taxon>
        <taxon>Agaricomycetidae</taxon>
        <taxon>Agaricales</taxon>
        <taxon>Marasmiineae</taxon>
        <taxon>Physalacriaceae</taxon>
        <taxon>Armillaria</taxon>
    </lineage>
</organism>